<dbReference type="AlphaFoldDB" id="A0ABD3A9L0"/>
<evidence type="ECO:0000313" key="2">
    <source>
        <dbReference type="EMBL" id="KAL3528384.1"/>
    </source>
</evidence>
<gene>
    <name evidence="2" type="ORF">ACH5RR_007706</name>
</gene>
<feature type="chain" id="PRO_5044885819" evidence="1">
    <location>
        <begin position="29"/>
        <end position="140"/>
    </location>
</feature>
<accession>A0ABD3A9L0</accession>
<keyword evidence="1" id="KW-0732">Signal</keyword>
<reference evidence="2 3" key="1">
    <citation type="submission" date="2024-11" db="EMBL/GenBank/DDBJ databases">
        <title>A near-complete genome assembly of Cinchona calisaya.</title>
        <authorList>
            <person name="Lian D.C."/>
            <person name="Zhao X.W."/>
            <person name="Wei L."/>
        </authorList>
    </citation>
    <scope>NUCLEOTIDE SEQUENCE [LARGE SCALE GENOMIC DNA]</scope>
    <source>
        <tissue evidence="2">Nenye</tissue>
    </source>
</reference>
<dbReference type="EMBL" id="JBJUIK010000004">
    <property type="protein sequence ID" value="KAL3528384.1"/>
    <property type="molecule type" value="Genomic_DNA"/>
</dbReference>
<sequence>MNFSSCRIMIFLVVCMLFFCIQPEKVSGLGSIDLALRLHRGDGFFLRSSRILNSVASEDLNVQLNLAPAPAMMCSTVKAKYGNREKWLLWAEMMQKFRTANNGSHINCLKQGNNFNRTNDLIGILTSVSLTNSETLVLFG</sequence>
<evidence type="ECO:0000256" key="1">
    <source>
        <dbReference type="SAM" id="SignalP"/>
    </source>
</evidence>
<evidence type="ECO:0000313" key="3">
    <source>
        <dbReference type="Proteomes" id="UP001630127"/>
    </source>
</evidence>
<dbReference type="Proteomes" id="UP001630127">
    <property type="component" value="Unassembled WGS sequence"/>
</dbReference>
<name>A0ABD3A9L0_9GENT</name>
<proteinExistence type="predicted"/>
<keyword evidence="3" id="KW-1185">Reference proteome</keyword>
<feature type="signal peptide" evidence="1">
    <location>
        <begin position="1"/>
        <end position="28"/>
    </location>
</feature>
<comment type="caution">
    <text evidence="2">The sequence shown here is derived from an EMBL/GenBank/DDBJ whole genome shotgun (WGS) entry which is preliminary data.</text>
</comment>
<organism evidence="2 3">
    <name type="scientific">Cinchona calisaya</name>
    <dbReference type="NCBI Taxonomy" id="153742"/>
    <lineage>
        <taxon>Eukaryota</taxon>
        <taxon>Viridiplantae</taxon>
        <taxon>Streptophyta</taxon>
        <taxon>Embryophyta</taxon>
        <taxon>Tracheophyta</taxon>
        <taxon>Spermatophyta</taxon>
        <taxon>Magnoliopsida</taxon>
        <taxon>eudicotyledons</taxon>
        <taxon>Gunneridae</taxon>
        <taxon>Pentapetalae</taxon>
        <taxon>asterids</taxon>
        <taxon>lamiids</taxon>
        <taxon>Gentianales</taxon>
        <taxon>Rubiaceae</taxon>
        <taxon>Cinchonoideae</taxon>
        <taxon>Cinchoneae</taxon>
        <taxon>Cinchona</taxon>
    </lineage>
</organism>
<protein>
    <submittedName>
        <fullName evidence="2">Uncharacterized protein</fullName>
    </submittedName>
</protein>